<dbReference type="Pfam" id="PF25030">
    <property type="entry name" value="M-HEAT_ATR"/>
    <property type="match status" value="1"/>
</dbReference>
<evidence type="ECO:0000313" key="17">
    <source>
        <dbReference type="Proteomes" id="UP001516023"/>
    </source>
</evidence>
<dbReference type="SUPFAM" id="SSF56112">
    <property type="entry name" value="Protein kinase-like (PK-like)"/>
    <property type="match status" value="1"/>
</dbReference>
<dbReference type="InterPro" id="IPR014009">
    <property type="entry name" value="PIK_FAT"/>
</dbReference>
<evidence type="ECO:0000256" key="3">
    <source>
        <dbReference type="ARBA" id="ARBA00012513"/>
    </source>
</evidence>
<comment type="caution">
    <text evidence="16">The sequence shown here is derived from an EMBL/GenBank/DDBJ whole genome shotgun (WGS) entry which is preliminary data.</text>
</comment>
<dbReference type="PANTHER" id="PTHR11139">
    <property type="entry name" value="ATAXIA TELANGIECTASIA MUTATED ATM -RELATED"/>
    <property type="match status" value="1"/>
</dbReference>
<dbReference type="InterPro" id="IPR036940">
    <property type="entry name" value="PI3/4_kinase_cat_sf"/>
</dbReference>
<comment type="subcellular location">
    <subcellularLocation>
        <location evidence="1">Nucleus</location>
    </subcellularLocation>
</comment>
<evidence type="ECO:0000256" key="5">
    <source>
        <dbReference type="ARBA" id="ARBA00022679"/>
    </source>
</evidence>
<keyword evidence="7" id="KW-0227">DNA damage</keyword>
<evidence type="ECO:0000256" key="8">
    <source>
        <dbReference type="ARBA" id="ARBA00022777"/>
    </source>
</evidence>
<dbReference type="InterPro" id="IPR016024">
    <property type="entry name" value="ARM-type_fold"/>
</dbReference>
<dbReference type="InterPro" id="IPR050517">
    <property type="entry name" value="DDR_Repair_Kinase"/>
</dbReference>
<dbReference type="Pfam" id="PF00454">
    <property type="entry name" value="PI3_PI4_kinase"/>
    <property type="match status" value="1"/>
</dbReference>
<keyword evidence="17" id="KW-1185">Reference proteome</keyword>
<dbReference type="InterPro" id="IPR056802">
    <property type="entry name" value="ATR-like_M-HEAT"/>
</dbReference>
<keyword evidence="10" id="KW-0234">DNA repair</keyword>
<accession>A0ABD3PRP2</accession>
<keyword evidence="4" id="KW-0723">Serine/threonine-protein kinase</keyword>
<dbReference type="Pfam" id="PF02260">
    <property type="entry name" value="FATC"/>
    <property type="match status" value="1"/>
</dbReference>
<dbReference type="PROSITE" id="PS51189">
    <property type="entry name" value="FAT"/>
    <property type="match status" value="1"/>
</dbReference>
<dbReference type="GO" id="GO:0006281">
    <property type="term" value="P:DNA repair"/>
    <property type="evidence" value="ECO:0007669"/>
    <property type="project" value="UniProtKB-KW"/>
</dbReference>
<dbReference type="Proteomes" id="UP001516023">
    <property type="component" value="Unassembled WGS sequence"/>
</dbReference>
<keyword evidence="6" id="KW-0547">Nucleotide-binding</keyword>
<dbReference type="SUPFAM" id="SSF48371">
    <property type="entry name" value="ARM repeat"/>
    <property type="match status" value="1"/>
</dbReference>
<dbReference type="Gene3D" id="1.10.1070.11">
    <property type="entry name" value="Phosphatidylinositol 3-/4-kinase, catalytic domain"/>
    <property type="match status" value="1"/>
</dbReference>
<feature type="non-terminal residue" evidence="16">
    <location>
        <position position="1"/>
    </location>
</feature>
<keyword evidence="9" id="KW-0067">ATP-binding</keyword>
<dbReference type="EC" id="2.7.11.1" evidence="3"/>
<protein>
    <recommendedName>
        <fullName evidence="3">non-specific serine/threonine protein kinase</fullName>
        <ecNumber evidence="3">2.7.11.1</ecNumber>
    </recommendedName>
</protein>
<dbReference type="PANTHER" id="PTHR11139:SF69">
    <property type="entry name" value="SERINE_THREONINE-PROTEIN KINASE ATR"/>
    <property type="match status" value="1"/>
</dbReference>
<evidence type="ECO:0000256" key="4">
    <source>
        <dbReference type="ARBA" id="ARBA00022527"/>
    </source>
</evidence>
<evidence type="ECO:0000259" key="14">
    <source>
        <dbReference type="PROSITE" id="PS51189"/>
    </source>
</evidence>
<dbReference type="InterPro" id="IPR011009">
    <property type="entry name" value="Kinase-like_dom_sf"/>
</dbReference>
<feature type="compositionally biased region" description="Polar residues" evidence="12">
    <location>
        <begin position="7"/>
        <end position="20"/>
    </location>
</feature>
<evidence type="ECO:0000256" key="7">
    <source>
        <dbReference type="ARBA" id="ARBA00022763"/>
    </source>
</evidence>
<dbReference type="Pfam" id="PF23593">
    <property type="entry name" value="HEAT_ATR"/>
    <property type="match status" value="1"/>
</dbReference>
<dbReference type="EMBL" id="JABMIG020000122">
    <property type="protein sequence ID" value="KAL3790795.1"/>
    <property type="molecule type" value="Genomic_DNA"/>
</dbReference>
<name>A0ABD3PRP2_9STRA</name>
<dbReference type="InterPro" id="IPR003152">
    <property type="entry name" value="FATC_dom"/>
</dbReference>
<comment type="similarity">
    <text evidence="2">Belongs to the PI3/PI4-kinase family. ATM subfamily.</text>
</comment>
<dbReference type="SMART" id="SM00146">
    <property type="entry name" value="PI3Kc"/>
    <property type="match status" value="1"/>
</dbReference>
<evidence type="ECO:0000256" key="11">
    <source>
        <dbReference type="ARBA" id="ARBA00023242"/>
    </source>
</evidence>
<evidence type="ECO:0000256" key="2">
    <source>
        <dbReference type="ARBA" id="ARBA00010769"/>
    </source>
</evidence>
<feature type="region of interest" description="Disordered" evidence="12">
    <location>
        <begin position="32"/>
        <end position="61"/>
    </location>
</feature>
<evidence type="ECO:0000313" key="16">
    <source>
        <dbReference type="EMBL" id="KAL3790795.1"/>
    </source>
</evidence>
<feature type="domain" description="FATC" evidence="15">
    <location>
        <begin position="3373"/>
        <end position="3405"/>
    </location>
</feature>
<dbReference type="Gene3D" id="3.30.1010.10">
    <property type="entry name" value="Phosphatidylinositol 3-kinase Catalytic Subunit, Chain A, domain 4"/>
    <property type="match status" value="1"/>
</dbReference>
<feature type="region of interest" description="Disordered" evidence="12">
    <location>
        <begin position="2217"/>
        <end position="2236"/>
    </location>
</feature>
<dbReference type="GO" id="GO:0005524">
    <property type="term" value="F:ATP binding"/>
    <property type="evidence" value="ECO:0007669"/>
    <property type="project" value="UniProtKB-KW"/>
</dbReference>
<proteinExistence type="inferred from homology"/>
<dbReference type="GO" id="GO:0005634">
    <property type="term" value="C:nucleus"/>
    <property type="evidence" value="ECO:0007669"/>
    <property type="project" value="UniProtKB-SubCell"/>
</dbReference>
<dbReference type="SMART" id="SM01343">
    <property type="entry name" value="FATC"/>
    <property type="match status" value="1"/>
</dbReference>
<dbReference type="PROSITE" id="PS51190">
    <property type="entry name" value="FATC"/>
    <property type="match status" value="1"/>
</dbReference>
<gene>
    <name evidence="16" type="ORF">HJC23_004696</name>
</gene>
<evidence type="ECO:0000259" key="15">
    <source>
        <dbReference type="PROSITE" id="PS51190"/>
    </source>
</evidence>
<dbReference type="InterPro" id="IPR057564">
    <property type="entry name" value="HEAT_ATR"/>
</dbReference>
<keyword evidence="8" id="KW-0418">Kinase</keyword>
<keyword evidence="11" id="KW-0539">Nucleus</keyword>
<dbReference type="InterPro" id="IPR003151">
    <property type="entry name" value="PIK-rel_kinase_FAT"/>
</dbReference>
<dbReference type="GO" id="GO:0004674">
    <property type="term" value="F:protein serine/threonine kinase activity"/>
    <property type="evidence" value="ECO:0007669"/>
    <property type="project" value="UniProtKB-KW"/>
</dbReference>
<dbReference type="CDD" id="cd00892">
    <property type="entry name" value="PIKKc_ATR"/>
    <property type="match status" value="1"/>
</dbReference>
<feature type="domain" description="PI3K/PI4K catalytic" evidence="13">
    <location>
        <begin position="3000"/>
        <end position="3356"/>
    </location>
</feature>
<evidence type="ECO:0000256" key="1">
    <source>
        <dbReference type="ARBA" id="ARBA00004123"/>
    </source>
</evidence>
<dbReference type="PROSITE" id="PS50290">
    <property type="entry name" value="PI3_4_KINASE_3"/>
    <property type="match status" value="1"/>
</dbReference>
<evidence type="ECO:0000259" key="13">
    <source>
        <dbReference type="PROSITE" id="PS50290"/>
    </source>
</evidence>
<evidence type="ECO:0000256" key="6">
    <source>
        <dbReference type="ARBA" id="ARBA00022741"/>
    </source>
</evidence>
<keyword evidence="5" id="KW-0808">Transferase</keyword>
<evidence type="ECO:0000256" key="10">
    <source>
        <dbReference type="ARBA" id="ARBA00023204"/>
    </source>
</evidence>
<sequence>PCESHPFTIQSNEQNKHGTQQHCNLSIRFDQVESDEDSDGHQSTPKSMPQSPPPESQGNLPAKIIMQNRPTSHSKKHEVKASLPDVPNLLLKLLEACAKHKRHHEHDDEHDEESAGYLKKCQHDLQSLSRVLPRMEQTIAAVDRRWDEYCLVICTASEMNDKPKTSARVAEITKEDDIRHLCALYRAIARGAFCPHAANFLFGGRDFTAKETNTSDVAIPRGILPRIIRLMKYLIMDPVREASAHLSMGDRTTSLEEHVKAFYQEEDIGATIASLLNLLQAKKLRISAINDLIDLANDLNAVGDSSVLFEPSLSCKDPDVKDCSGGKIRVSVFTELIGHFDEESNDDIMEAELHISSRRSLLSLQLGVWTVLYHLFPLYILDADTLKYCGKCSINTRKHIDKAGLLNSLLAAARPILQISSRGNLKENQIGAWIYSEDDIKIHSLLFLRTKLVISGLLRCIITSDSSSKLSKGVRGDLSTVLFGGVFQNSSAFELVLLSVETVKSHAVWNHSHNADNFDFTTDDIEEQLNTMYSWSVSTMVISTIVFPDNDPSATDLWVHAFPYLVDCIPFIVDRQYRLKDHQKCVTRVVLRVLHVLLLRHREAATLFINKCMAQGYFPYLFELACDSLESVSGPAVAIIGYLLDPSFHQVGEINKYFNGETYWDAPTAPAARLQSDCDIGNANVDDQSRSSAHLGRKRRRLLHDSPRNSLRTEVQGASIYAALFLFVKDGVRKADELISAVDGRLKLHSTSEGPKVISLITAEDLPKLYSVSGLIRILMSLRSAISSLSAVSTVEIAIGRLFLCLQNVCNILSSHEKAGGICHIEASILRRSLSLIACVGHHAYRVEKMPMKSSYYSERESITHCVMTSLPLIDANDVVELDDDSAFDLWTKPGSSAYCKKVCSHLCSVLGSKYVSSSDVCLCRLIRDTSNPRISRECGAFLLDDVVPLSGRCILLAALFPITADSNHNDTTLTSIQRILVDSSRSSHAHAASLVSLPTLFLSLASTKQHPSACSRYLLSLMNSFDFKIVARHCQSSFKMVQVSAFLALARLNHMYAATSMVVSNQDLADRLSLAASSFLWKTLNPLISGIDSVLLSLFSLNEFSSFCWMKGNGLPPSLAALVDLNDKVLPLLFGSPHVLLAAHKYLQSTLAVVSRSTLLSFGAYEFVLDKSRYSYFDAVAEGGKECHPTALASIPAPLWILLVPFISATPISSLAAKSVGPTLLRNHSELFSALFVSDDEMEAGPLTKETAFNAVERCFRVIDYLAIKFCQLPSALLLFSEEDNSKDGEEPLNNQGLETVVCLFKSLCRSSSLDSAIGFELFQQSILRLLRIWIGGTNARYRFFNDNKASGSAFSAAYDAIKEIFDEIRQPAQSHQFLRLMKCRDFVASIFREYFLVKDSTPFLRYRLLVTFIESCLLPYTRTHGLPARGLDVPNNVGVVGFIDDVYPSVITSMIFNEDIEGLEMCAAFRMYLISEHKKQSKEEKRAQKKNTHEFIVGAAVKKDRPATFSRDLVPGVTIAGSSISTKKLTENMKLLCWKSDVIEYILPRLLLHSDRSVLKFFADLCPPDVSFSEILQRKEQTVLKTLVWELGAVDYNNKLADKVSTWNDIVLALKMGYLIKEGHYLMSASEKSADAADDASARNWIGPNFMYLLVNIVLHKWSTRTEQEKIQTIKCLKAMLHFLSPCDSLQYMPQIMVAISNAMGSVETSIGMEDVKNLRFIAVATLFDFVKILAAHNIDNVGEHLTSIVVLLFPLFESKEPPQRDIARDEAVKLLVYLAGNVSAHFTDIPFLPVTSDLQEVRDLLASNGIHIEDVRLISQQTVDHGNTSDADPQPQSKFYAQMNVLSELIATHENKQVRKVVIVHMTRLLEANRDLFRNMIENEGLASMHFLTVVHNERVSAQESINSGFVTKLIMRLLSRCVDESDCDIRDALARCLGEIGAIDPNRLGKEIGSSQFNSKLMENDDSDDWRLTQPPWKSNVTRYELRLVTRHLVWGLKSATTTLDQHKIAFAIQELLKQIDANFVASKSNGNETSATLNEKNSEHSIGTPMSSWLKEKLEEADVRCIVEPFWTSTYQQQEISVTKKPPFFTKSNSYFSWLSSFCRFMVTRSYSNEKSIWRNLFHACRSAVRSQAGIGVAEFILPVMILDAICFGDQYDEDVVTSEILAALSFDNSTFTSSMDLREREKAVNALFVVLDVIRYWMETEMEQMCPSPVSRSKRGSRQSRNGDRALDSWPVEESISKISQFLKSISSSACAIAASSVGMNALALRFLEIESRGKCGLQHPKEDSHYTGKGPKHLRSQFIDGIDLELTQMLLGKLNDFDTMVVITQKGHHRQSSLTRRLAEEAFERELYGDVEGSCQAYEQLLDTRLNREVETQPSFVDCTRLGAQKGLLRSLLKLGRLDSVINQAYGMSSNLHSDREKLLGISDEFLPSAAEAAWRLGKWSVLDELSEVDIESFSNPSGRHQLSFGRVMHSLNCRSSSKFLSSLQEAREYIMTSLSSAARDSYCQSYPYLMQLHALREVERASSGFFGNATNCELTCDEWRQRLSLTSPDSTGSNIIVNARLALSRMSNEPISEGMVWLDIGKLARKGGLFQVAEQCLTHADVSFCASLDTTGPISRMAREAIGKVKLQFAKLKYALGETTTALNLVEDDVPSSVFHLDGEQLHSFVSNSELSVDVIGRLVLQATGWMVSDGLKSGSEIRSRYQTVLKLVPNWERAHFYFGKYLDMLHESFIAKCIGQSWHGVDTNANRANAIGSNEQCQRLLIDSVNHYGVALQLGQKHVYQALPRLLAMWLEFTAITESKQSNGEDGARNIGENQSEVNNLVKSFIPKIPEHLFYTALPQLVSCILHNNEDSSRNVIHILTSVLSKYPCEAMWACNWLRFSKSEEKQKAGEEIFHGAKKALLKIEEGKQMQGMLDASKKLFEFLIQLAKFSPKNSATSVKMKPPTFAVALTNFIPPIQAALSVTPGALDRADVKDVFPPFVPRMRAFNPEVKIMQSKAKPKKLSVFAVPSTVARRGSLPDQDRAVEDAGEMHFLVKQEAKGDLRKDSRVQDLNNVINRLFVGRKSSSGSDSRRQRLRLHLRTFSVVCLAEDCGILEWVPNTDSFRSLVGGTYNPQVPPNSIHRRGARITNYNNLELRDTFLKCQDLYFKKGKLTLAAKKFDELVLQQYLPIMYWWFIQNFSNPHAWFEARNNFTLSAAVWSAVGHIIGLGDRHSENILIDTRSGECVHVDFDCIFDKGLLLPRPEVIPFRLTPNMIDAFGPTGSDGLYTGALIESMKTLRHNRDTLLSVLEPFLKDPVINFQSSKNQQKSQGGSAKAVESMRKIDGRLKGMYNLENPNLKKVTRQDGFSQVDHQDDGSHVALSVEGQVQRMILEATSHENLVQVYVGWMPWI</sequence>
<dbReference type="Pfam" id="PF02259">
    <property type="entry name" value="FAT"/>
    <property type="match status" value="1"/>
</dbReference>
<dbReference type="InterPro" id="IPR000403">
    <property type="entry name" value="PI3/4_kinase_cat_dom"/>
</dbReference>
<evidence type="ECO:0000256" key="9">
    <source>
        <dbReference type="ARBA" id="ARBA00022840"/>
    </source>
</evidence>
<reference evidence="16 17" key="1">
    <citation type="journal article" date="2020" name="G3 (Bethesda)">
        <title>Improved Reference Genome for Cyclotella cryptica CCMP332, a Model for Cell Wall Morphogenesis, Salinity Adaptation, and Lipid Production in Diatoms (Bacillariophyta).</title>
        <authorList>
            <person name="Roberts W.R."/>
            <person name="Downey K.M."/>
            <person name="Ruck E.C."/>
            <person name="Traller J.C."/>
            <person name="Alverson A.J."/>
        </authorList>
    </citation>
    <scope>NUCLEOTIDE SEQUENCE [LARGE SCALE GENOMIC DNA]</scope>
    <source>
        <strain evidence="16 17">CCMP332</strain>
    </source>
</reference>
<feature type="region of interest" description="Disordered" evidence="12">
    <location>
        <begin position="1"/>
        <end position="20"/>
    </location>
</feature>
<organism evidence="16 17">
    <name type="scientific">Cyclotella cryptica</name>
    <dbReference type="NCBI Taxonomy" id="29204"/>
    <lineage>
        <taxon>Eukaryota</taxon>
        <taxon>Sar</taxon>
        <taxon>Stramenopiles</taxon>
        <taxon>Ochrophyta</taxon>
        <taxon>Bacillariophyta</taxon>
        <taxon>Coscinodiscophyceae</taxon>
        <taxon>Thalassiosirophycidae</taxon>
        <taxon>Stephanodiscales</taxon>
        <taxon>Stephanodiscaceae</taxon>
        <taxon>Cyclotella</taxon>
    </lineage>
</organism>
<evidence type="ECO:0000256" key="12">
    <source>
        <dbReference type="SAM" id="MobiDB-lite"/>
    </source>
</evidence>
<feature type="domain" description="FAT" evidence="14">
    <location>
        <begin position="2398"/>
        <end position="2894"/>
    </location>
</feature>